<evidence type="ECO:0000313" key="1">
    <source>
        <dbReference type="EMBL" id="CAG8473941.1"/>
    </source>
</evidence>
<proteinExistence type="predicted"/>
<dbReference type="Proteomes" id="UP000789831">
    <property type="component" value="Unassembled WGS sequence"/>
</dbReference>
<name>A0A9N8W4I1_9GLOM</name>
<accession>A0A9N8W4I1</accession>
<protein>
    <submittedName>
        <fullName evidence="1">7025_t:CDS:1</fullName>
    </submittedName>
</protein>
<organism evidence="1 2">
    <name type="scientific">Ambispora gerdemannii</name>
    <dbReference type="NCBI Taxonomy" id="144530"/>
    <lineage>
        <taxon>Eukaryota</taxon>
        <taxon>Fungi</taxon>
        <taxon>Fungi incertae sedis</taxon>
        <taxon>Mucoromycota</taxon>
        <taxon>Glomeromycotina</taxon>
        <taxon>Glomeromycetes</taxon>
        <taxon>Archaeosporales</taxon>
        <taxon>Ambisporaceae</taxon>
        <taxon>Ambispora</taxon>
    </lineage>
</organism>
<reference evidence="1" key="1">
    <citation type="submission" date="2021-06" db="EMBL/GenBank/DDBJ databases">
        <authorList>
            <person name="Kallberg Y."/>
            <person name="Tangrot J."/>
            <person name="Rosling A."/>
        </authorList>
    </citation>
    <scope>NUCLEOTIDE SEQUENCE</scope>
    <source>
        <strain evidence="1">MT106</strain>
    </source>
</reference>
<evidence type="ECO:0000313" key="2">
    <source>
        <dbReference type="Proteomes" id="UP000789831"/>
    </source>
</evidence>
<dbReference type="AlphaFoldDB" id="A0A9N8W4I1"/>
<dbReference type="EMBL" id="CAJVPL010000253">
    <property type="protein sequence ID" value="CAG8473941.1"/>
    <property type="molecule type" value="Genomic_DNA"/>
</dbReference>
<gene>
    <name evidence="1" type="ORF">AGERDE_LOCUS2879</name>
</gene>
<keyword evidence="2" id="KW-1185">Reference proteome</keyword>
<comment type="caution">
    <text evidence="1">The sequence shown here is derived from an EMBL/GenBank/DDBJ whole genome shotgun (WGS) entry which is preliminary data.</text>
</comment>
<sequence length="111" mass="13159">MRELQDVQIKSIIYSKKNQWLKRDATLRQLTKNVTNPSSFFSDIIHSAHTLSDISWIPWSNTLRPFNFDNYISKQKVCVAESWIKNICMIPQLWWFDVISWSCFWASSVEA</sequence>